<protein>
    <submittedName>
        <fullName evidence="9">Putative ATP-dependent RNA helicase</fullName>
    </submittedName>
</protein>
<dbReference type="EMBL" id="SNRW01038836">
    <property type="protein sequence ID" value="KAA6353065.1"/>
    <property type="molecule type" value="Genomic_DNA"/>
</dbReference>
<dbReference type="GO" id="GO:0016787">
    <property type="term" value="F:hydrolase activity"/>
    <property type="evidence" value="ECO:0007669"/>
    <property type="project" value="UniProtKB-KW"/>
</dbReference>
<feature type="non-terminal residue" evidence="9">
    <location>
        <position position="1"/>
    </location>
</feature>
<dbReference type="InterPro" id="IPR014014">
    <property type="entry name" value="RNA_helicase_DEAD_Q_motif"/>
</dbReference>
<dbReference type="Gene3D" id="3.40.50.300">
    <property type="entry name" value="P-loop containing nucleotide triphosphate hydrolases"/>
    <property type="match status" value="1"/>
</dbReference>
<feature type="compositionally biased region" description="Basic residues" evidence="6">
    <location>
        <begin position="151"/>
        <end position="160"/>
    </location>
</feature>
<evidence type="ECO:0000256" key="6">
    <source>
        <dbReference type="SAM" id="MobiDB-lite"/>
    </source>
</evidence>
<dbReference type="PANTHER" id="PTHR47959">
    <property type="entry name" value="ATP-DEPENDENT RNA HELICASE RHLE-RELATED"/>
    <property type="match status" value="1"/>
</dbReference>
<dbReference type="CDD" id="cd00268">
    <property type="entry name" value="DEADc"/>
    <property type="match status" value="1"/>
</dbReference>
<keyword evidence="1" id="KW-0547">Nucleotide-binding</keyword>
<dbReference type="AlphaFoldDB" id="A0A5J4T6R5"/>
<dbReference type="SMART" id="SM00487">
    <property type="entry name" value="DEXDc"/>
    <property type="match status" value="1"/>
</dbReference>
<accession>A0A5J4T6R5</accession>
<dbReference type="InterPro" id="IPR014001">
    <property type="entry name" value="Helicase_ATP-bd"/>
</dbReference>
<dbReference type="InterPro" id="IPR011545">
    <property type="entry name" value="DEAD/DEAH_box_helicase_dom"/>
</dbReference>
<evidence type="ECO:0000256" key="5">
    <source>
        <dbReference type="PROSITE-ProRule" id="PRU00552"/>
    </source>
</evidence>
<organism evidence="9 10">
    <name type="scientific">Streblomastix strix</name>
    <dbReference type="NCBI Taxonomy" id="222440"/>
    <lineage>
        <taxon>Eukaryota</taxon>
        <taxon>Metamonada</taxon>
        <taxon>Preaxostyla</taxon>
        <taxon>Oxymonadida</taxon>
        <taxon>Streblomastigidae</taxon>
        <taxon>Streblomastix</taxon>
    </lineage>
</organism>
<dbReference type="GO" id="GO:0003676">
    <property type="term" value="F:nucleic acid binding"/>
    <property type="evidence" value="ECO:0007669"/>
    <property type="project" value="InterPro"/>
</dbReference>
<dbReference type="PROSITE" id="PS51195">
    <property type="entry name" value="Q_MOTIF"/>
    <property type="match status" value="1"/>
</dbReference>
<evidence type="ECO:0000313" key="10">
    <source>
        <dbReference type="Proteomes" id="UP000324800"/>
    </source>
</evidence>
<dbReference type="InterPro" id="IPR027417">
    <property type="entry name" value="P-loop_NTPase"/>
</dbReference>
<feature type="compositionally biased region" description="Polar residues" evidence="6">
    <location>
        <begin position="161"/>
        <end position="174"/>
    </location>
</feature>
<dbReference type="SUPFAM" id="SSF52540">
    <property type="entry name" value="P-loop containing nucleoside triphosphate hydrolases"/>
    <property type="match status" value="1"/>
</dbReference>
<feature type="domain" description="Helicase ATP-binding" evidence="7">
    <location>
        <begin position="102"/>
        <end position="263"/>
    </location>
</feature>
<gene>
    <name evidence="9" type="ORF">EZS28_051408</name>
</gene>
<dbReference type="InterPro" id="IPR044742">
    <property type="entry name" value="DEAD/DEAH_RhlB"/>
</dbReference>
<dbReference type="PROSITE" id="PS51192">
    <property type="entry name" value="HELICASE_ATP_BIND_1"/>
    <property type="match status" value="1"/>
</dbReference>
<keyword evidence="2" id="KW-0378">Hydrolase</keyword>
<dbReference type="GO" id="GO:0003724">
    <property type="term" value="F:RNA helicase activity"/>
    <property type="evidence" value="ECO:0007669"/>
    <property type="project" value="InterPro"/>
</dbReference>
<dbReference type="Proteomes" id="UP000324800">
    <property type="component" value="Unassembled WGS sequence"/>
</dbReference>
<evidence type="ECO:0000256" key="2">
    <source>
        <dbReference type="ARBA" id="ARBA00022801"/>
    </source>
</evidence>
<proteinExistence type="predicted"/>
<dbReference type="GO" id="GO:0005524">
    <property type="term" value="F:ATP binding"/>
    <property type="evidence" value="ECO:0007669"/>
    <property type="project" value="UniProtKB-KW"/>
</dbReference>
<dbReference type="InterPro" id="IPR050079">
    <property type="entry name" value="DEAD_box_RNA_helicase"/>
</dbReference>
<dbReference type="Pfam" id="PF00270">
    <property type="entry name" value="DEAD"/>
    <property type="match status" value="1"/>
</dbReference>
<dbReference type="GO" id="GO:0005829">
    <property type="term" value="C:cytosol"/>
    <property type="evidence" value="ECO:0007669"/>
    <property type="project" value="TreeGrafter"/>
</dbReference>
<reference evidence="9 10" key="1">
    <citation type="submission" date="2019-03" db="EMBL/GenBank/DDBJ databases">
        <title>Single cell metagenomics reveals metabolic interactions within the superorganism composed of flagellate Streblomastix strix and complex community of Bacteroidetes bacteria on its surface.</title>
        <authorList>
            <person name="Treitli S.C."/>
            <person name="Kolisko M."/>
            <person name="Husnik F."/>
            <person name="Keeling P."/>
            <person name="Hampl V."/>
        </authorList>
    </citation>
    <scope>NUCLEOTIDE SEQUENCE [LARGE SCALE GENOMIC DNA]</scope>
    <source>
        <strain evidence="9">ST1C</strain>
    </source>
</reference>
<sequence length="327" mass="35993">YSIFNDPEIGLITKSNEKEKRLSENIRTVLKKKPRINKAPILEIQEDGQMKRDTTRSKYDITDEPVDSSSSFSDLGICPALLRSIRRDLEYEHPTPIQKQAIPMVLTGRDVIAIAPTGSGKTAGFLVPLLQMLMEEIRDGGKRSQSVNKTTHIKKGKQKQRSQSANKSTNTAVPSESDGVLRAIVLSPTRELALQTLGVCKILIQGSFPALTVSSAIGGLPRAPQESVLRSKNGLPSLIIATPGRLLDLLLNLSPQSSSNSVIPKKDNVNKKLDKNITGSNKKSVRMGALLILGFFFRTVRIFSLRRFSFSLLFVINPISGSLKIEY</sequence>
<feature type="short sequence motif" description="Q motif" evidence="5">
    <location>
        <begin position="70"/>
        <end position="99"/>
    </location>
</feature>
<keyword evidence="4" id="KW-0067">ATP-binding</keyword>
<evidence type="ECO:0000259" key="8">
    <source>
        <dbReference type="PROSITE" id="PS51195"/>
    </source>
</evidence>
<feature type="region of interest" description="Disordered" evidence="6">
    <location>
        <begin position="140"/>
        <end position="174"/>
    </location>
</feature>
<evidence type="ECO:0000256" key="1">
    <source>
        <dbReference type="ARBA" id="ARBA00022741"/>
    </source>
</evidence>
<evidence type="ECO:0000256" key="3">
    <source>
        <dbReference type="ARBA" id="ARBA00022806"/>
    </source>
</evidence>
<name>A0A5J4T6R5_9EUKA</name>
<evidence type="ECO:0000256" key="4">
    <source>
        <dbReference type="ARBA" id="ARBA00022840"/>
    </source>
</evidence>
<evidence type="ECO:0000313" key="9">
    <source>
        <dbReference type="EMBL" id="KAA6353065.1"/>
    </source>
</evidence>
<comment type="caution">
    <text evidence="9">The sequence shown here is derived from an EMBL/GenBank/DDBJ whole genome shotgun (WGS) entry which is preliminary data.</text>
</comment>
<keyword evidence="3 9" id="KW-0347">Helicase</keyword>
<dbReference type="OrthoDB" id="360161at2759"/>
<feature type="domain" description="DEAD-box RNA helicase Q" evidence="8">
    <location>
        <begin position="70"/>
        <end position="99"/>
    </location>
</feature>
<evidence type="ECO:0000259" key="7">
    <source>
        <dbReference type="PROSITE" id="PS51192"/>
    </source>
</evidence>
<dbReference type="PANTHER" id="PTHR47959:SF1">
    <property type="entry name" value="ATP-DEPENDENT RNA HELICASE DBPA"/>
    <property type="match status" value="1"/>
</dbReference>
<feature type="non-terminal residue" evidence="9">
    <location>
        <position position="327"/>
    </location>
</feature>